<protein>
    <recommendedName>
        <fullName evidence="4">Reverse transcriptase domain-containing protein</fullName>
    </recommendedName>
</protein>
<evidence type="ECO:0008006" key="4">
    <source>
        <dbReference type="Google" id="ProtNLM"/>
    </source>
</evidence>
<name>A0AAV0Y6M7_9HEMI</name>
<evidence type="ECO:0000313" key="2">
    <source>
        <dbReference type="EMBL" id="CAI6376604.1"/>
    </source>
</evidence>
<accession>A0AAV0Y6M7</accession>
<keyword evidence="1" id="KW-0472">Membrane</keyword>
<keyword evidence="1" id="KW-1133">Transmembrane helix</keyword>
<gene>
    <name evidence="2" type="ORF">MEUPH1_LOCUS29953</name>
</gene>
<dbReference type="AlphaFoldDB" id="A0AAV0Y6M7"/>
<keyword evidence="3" id="KW-1185">Reference proteome</keyword>
<dbReference type="Proteomes" id="UP001160148">
    <property type="component" value="Unassembled WGS sequence"/>
</dbReference>
<reference evidence="2 3" key="1">
    <citation type="submission" date="2023-01" db="EMBL/GenBank/DDBJ databases">
        <authorList>
            <person name="Whitehead M."/>
        </authorList>
    </citation>
    <scope>NUCLEOTIDE SEQUENCE [LARGE SCALE GENOMIC DNA]</scope>
</reference>
<keyword evidence="1" id="KW-0812">Transmembrane</keyword>
<comment type="caution">
    <text evidence="2">The sequence shown here is derived from an EMBL/GenBank/DDBJ whole genome shotgun (WGS) entry which is preliminary data.</text>
</comment>
<evidence type="ECO:0000256" key="1">
    <source>
        <dbReference type="SAM" id="Phobius"/>
    </source>
</evidence>
<proteinExistence type="predicted"/>
<dbReference type="EMBL" id="CARXXK010001519">
    <property type="protein sequence ID" value="CAI6376604.1"/>
    <property type="molecule type" value="Genomic_DNA"/>
</dbReference>
<sequence length="78" mass="8456">MADWISVWPGISIGGILIQLVHISNIFLDYMAELIAFADDVAVVTLSAIPSTPEESLGVAFSFISNWMSDHGFELSVV</sequence>
<organism evidence="2 3">
    <name type="scientific">Macrosiphum euphorbiae</name>
    <name type="common">potato aphid</name>
    <dbReference type="NCBI Taxonomy" id="13131"/>
    <lineage>
        <taxon>Eukaryota</taxon>
        <taxon>Metazoa</taxon>
        <taxon>Ecdysozoa</taxon>
        <taxon>Arthropoda</taxon>
        <taxon>Hexapoda</taxon>
        <taxon>Insecta</taxon>
        <taxon>Pterygota</taxon>
        <taxon>Neoptera</taxon>
        <taxon>Paraneoptera</taxon>
        <taxon>Hemiptera</taxon>
        <taxon>Sternorrhyncha</taxon>
        <taxon>Aphidomorpha</taxon>
        <taxon>Aphidoidea</taxon>
        <taxon>Aphididae</taxon>
        <taxon>Macrosiphini</taxon>
        <taxon>Macrosiphum</taxon>
    </lineage>
</organism>
<evidence type="ECO:0000313" key="3">
    <source>
        <dbReference type="Proteomes" id="UP001160148"/>
    </source>
</evidence>
<feature type="transmembrane region" description="Helical" evidence="1">
    <location>
        <begin position="6"/>
        <end position="28"/>
    </location>
</feature>